<dbReference type="Gene3D" id="1.10.600.10">
    <property type="entry name" value="Farnesyl Diphosphate Synthase"/>
    <property type="match status" value="1"/>
</dbReference>
<sequence length="334" mass="35577">MSVIDVTDSYRLLLDRRETVTTALASELGSLADDHPLLVEAVRRLLDSDGSVHNAFRLLPFPVLGALFSDQDAALPVAVFSRLWWTGAEVFDDIADGDFDAGVVGVSAAQASIASVACLALMPQEMIARQDVPAALRSAWAAEFAAGSLGAAEGQLDDVSHDMDTNTWTAAMRIYTGKSGTPYGRDCAMAALLAGVDDSAVRGWRAFGRLFGVLRQMANDRVAGTPDTRDDLANGTLTLLLALAAEQADVAEAGSLNALRARARTDLSARRELREYLDDHEVVKAYQGRVGAIHRKLTALLEALAAPSEHRDLIQWMVNESAAGARLTESAGAA</sequence>
<evidence type="ECO:0000313" key="2">
    <source>
        <dbReference type="Proteomes" id="UP000198282"/>
    </source>
</evidence>
<dbReference type="OrthoDB" id="4601928at2"/>
<dbReference type="SUPFAM" id="SSF48576">
    <property type="entry name" value="Terpenoid synthases"/>
    <property type="match status" value="1"/>
</dbReference>
<accession>A0A239P5B6</accession>
<evidence type="ECO:0000313" key="1">
    <source>
        <dbReference type="EMBL" id="SNT62315.1"/>
    </source>
</evidence>
<reference evidence="1 2" key="1">
    <citation type="submission" date="2017-06" db="EMBL/GenBank/DDBJ databases">
        <authorList>
            <person name="Kim H.J."/>
            <person name="Triplett B.A."/>
        </authorList>
    </citation>
    <scope>NUCLEOTIDE SEQUENCE [LARGE SCALE GENOMIC DNA]</scope>
    <source>
        <strain evidence="1 2">CGMCC 4.2132</strain>
    </source>
</reference>
<dbReference type="AlphaFoldDB" id="A0A239P5B6"/>
<dbReference type="Proteomes" id="UP000198282">
    <property type="component" value="Unassembled WGS sequence"/>
</dbReference>
<gene>
    <name evidence="1" type="ORF">SAMN05216276_108933</name>
</gene>
<dbReference type="InterPro" id="IPR008949">
    <property type="entry name" value="Isoprenoid_synthase_dom_sf"/>
</dbReference>
<dbReference type="EMBL" id="FZOD01000089">
    <property type="protein sequence ID" value="SNT62315.1"/>
    <property type="molecule type" value="Genomic_DNA"/>
</dbReference>
<proteinExistence type="predicted"/>
<keyword evidence="2" id="KW-1185">Reference proteome</keyword>
<name>A0A239P5B6_9ACTN</name>
<protein>
    <submittedName>
        <fullName evidence="1">Geranylgeranyl pyrophosphate synthase</fullName>
    </submittedName>
</protein>
<organism evidence="1 2">
    <name type="scientific">Streptosporangium subroseum</name>
    <dbReference type="NCBI Taxonomy" id="106412"/>
    <lineage>
        <taxon>Bacteria</taxon>
        <taxon>Bacillati</taxon>
        <taxon>Actinomycetota</taxon>
        <taxon>Actinomycetes</taxon>
        <taxon>Streptosporangiales</taxon>
        <taxon>Streptosporangiaceae</taxon>
        <taxon>Streptosporangium</taxon>
    </lineage>
</organism>